<dbReference type="Pfam" id="PF00005">
    <property type="entry name" value="ABC_tran"/>
    <property type="match status" value="1"/>
</dbReference>
<evidence type="ECO:0000259" key="4">
    <source>
        <dbReference type="PROSITE" id="PS50893"/>
    </source>
</evidence>
<keyword evidence="6" id="KW-1185">Reference proteome</keyword>
<dbReference type="Pfam" id="PF08402">
    <property type="entry name" value="TOBE_2"/>
    <property type="match status" value="1"/>
</dbReference>
<feature type="domain" description="ABC transporter" evidence="4">
    <location>
        <begin position="1"/>
        <end position="231"/>
    </location>
</feature>
<dbReference type="SUPFAM" id="SSF52540">
    <property type="entry name" value="P-loop containing nucleoside triphosphate hydrolases"/>
    <property type="match status" value="1"/>
</dbReference>
<keyword evidence="3 5" id="KW-0067">ATP-binding</keyword>
<protein>
    <submittedName>
        <fullName evidence="5">ABC transporter ATP-binding protein</fullName>
    </submittedName>
</protein>
<dbReference type="PROSITE" id="PS00211">
    <property type="entry name" value="ABC_TRANSPORTER_1"/>
    <property type="match status" value="1"/>
</dbReference>
<comment type="caution">
    <text evidence="5">The sequence shown here is derived from an EMBL/GenBank/DDBJ whole genome shotgun (WGS) entry which is preliminary data.</text>
</comment>
<dbReference type="InterPro" id="IPR003593">
    <property type="entry name" value="AAA+_ATPase"/>
</dbReference>
<name>A0ABR7Z322_9PSED</name>
<reference evidence="5 6" key="1">
    <citation type="journal article" date="2020" name="Insects">
        <title>Bacteria Belonging to Pseudomonas typographi sp. nov. from the Bark Beetle Ips typographus Have Genomic Potential to Aid in the Host Ecology.</title>
        <authorList>
            <person name="Peral-Aranega E."/>
            <person name="Saati-Santamaria Z."/>
            <person name="Kolarik M."/>
            <person name="Rivas R."/>
            <person name="Garcia-Fraile P."/>
        </authorList>
    </citation>
    <scope>NUCLEOTIDE SEQUENCE [LARGE SCALE GENOMIC DNA]</scope>
    <source>
        <strain evidence="5 6">CA3A</strain>
    </source>
</reference>
<dbReference type="InterPro" id="IPR008995">
    <property type="entry name" value="Mo/tungstate-bd_C_term_dom"/>
</dbReference>
<dbReference type="PANTHER" id="PTHR42781">
    <property type="entry name" value="SPERMIDINE/PUTRESCINE IMPORT ATP-BINDING PROTEIN POTA"/>
    <property type="match status" value="1"/>
</dbReference>
<dbReference type="InterPro" id="IPR050093">
    <property type="entry name" value="ABC_SmlMolc_Importer"/>
</dbReference>
<sequence>MELVGLRKQYGEHLAVGNVSLAVPNGSLLTLLGPSGCGKSTLLRMIAGFIRPDSGSISIEGRDVTALLPEHRPTAMVFQSYALFPHMSVFDNVAFGLKLRKLTSAQLRAKVEATLALVRMESFAGRYPAELSGGQQQRVALARCLVIEPQILLLDEPFGALDRHLREEMQVELRKLQRQLGITMLVVTHDQDEAFILSDFVAVMNGGRIEQFAAPADLYDRPATCFVARFMGIPNLLPGAVAHHEGKLLFRHENGECIELNHGGGMLAGEPAHLALRPETLRLVDPVSEHVDLVGTLVFATLIGSRLQYEVDLGWATVQVVMPRADQTWQPGEWVGIAIDRRHAIVLSA</sequence>
<dbReference type="InterPro" id="IPR017871">
    <property type="entry name" value="ABC_transporter-like_CS"/>
</dbReference>
<dbReference type="Proteomes" id="UP000805841">
    <property type="component" value="Unassembled WGS sequence"/>
</dbReference>
<proteinExistence type="predicted"/>
<dbReference type="InterPro" id="IPR003439">
    <property type="entry name" value="ABC_transporter-like_ATP-bd"/>
</dbReference>
<dbReference type="PROSITE" id="PS50893">
    <property type="entry name" value="ABC_TRANSPORTER_2"/>
    <property type="match status" value="1"/>
</dbReference>
<dbReference type="EMBL" id="JAAOCA010000017">
    <property type="protein sequence ID" value="MBD1599875.1"/>
    <property type="molecule type" value="Genomic_DNA"/>
</dbReference>
<evidence type="ECO:0000256" key="1">
    <source>
        <dbReference type="ARBA" id="ARBA00022448"/>
    </source>
</evidence>
<dbReference type="Gene3D" id="3.40.50.300">
    <property type="entry name" value="P-loop containing nucleotide triphosphate hydrolases"/>
    <property type="match status" value="1"/>
</dbReference>
<dbReference type="SMART" id="SM00382">
    <property type="entry name" value="AAA"/>
    <property type="match status" value="1"/>
</dbReference>
<dbReference type="InterPro" id="IPR013611">
    <property type="entry name" value="Transp-assoc_OB_typ2"/>
</dbReference>
<gene>
    <name evidence="5" type="ORF">HAQ05_14355</name>
</gene>
<dbReference type="GO" id="GO:0005524">
    <property type="term" value="F:ATP binding"/>
    <property type="evidence" value="ECO:0007669"/>
    <property type="project" value="UniProtKB-KW"/>
</dbReference>
<evidence type="ECO:0000313" key="5">
    <source>
        <dbReference type="EMBL" id="MBD1599875.1"/>
    </source>
</evidence>
<accession>A0ABR7Z322</accession>
<organism evidence="5 6">
    <name type="scientific">Pseudomonas typographi</name>
    <dbReference type="NCBI Taxonomy" id="2715964"/>
    <lineage>
        <taxon>Bacteria</taxon>
        <taxon>Pseudomonadati</taxon>
        <taxon>Pseudomonadota</taxon>
        <taxon>Gammaproteobacteria</taxon>
        <taxon>Pseudomonadales</taxon>
        <taxon>Pseudomonadaceae</taxon>
        <taxon>Pseudomonas</taxon>
    </lineage>
</organism>
<dbReference type="PANTHER" id="PTHR42781:SF4">
    <property type="entry name" value="SPERMIDINE_PUTRESCINE IMPORT ATP-BINDING PROTEIN POTA"/>
    <property type="match status" value="1"/>
</dbReference>
<dbReference type="Gene3D" id="2.40.50.100">
    <property type="match status" value="1"/>
</dbReference>
<dbReference type="InterPro" id="IPR027417">
    <property type="entry name" value="P-loop_NTPase"/>
</dbReference>
<evidence type="ECO:0000313" key="6">
    <source>
        <dbReference type="Proteomes" id="UP000805841"/>
    </source>
</evidence>
<evidence type="ECO:0000256" key="2">
    <source>
        <dbReference type="ARBA" id="ARBA00022741"/>
    </source>
</evidence>
<evidence type="ECO:0000256" key="3">
    <source>
        <dbReference type="ARBA" id="ARBA00022840"/>
    </source>
</evidence>
<dbReference type="SUPFAM" id="SSF50331">
    <property type="entry name" value="MOP-like"/>
    <property type="match status" value="1"/>
</dbReference>
<keyword evidence="1" id="KW-0813">Transport</keyword>
<keyword evidence="2" id="KW-0547">Nucleotide-binding</keyword>